<evidence type="ECO:0000259" key="2">
    <source>
        <dbReference type="Pfam" id="PF13472"/>
    </source>
</evidence>
<feature type="chain" id="PRO_5046737681" evidence="1">
    <location>
        <begin position="30"/>
        <end position="305"/>
    </location>
</feature>
<protein>
    <submittedName>
        <fullName evidence="3">SGNH/GDSL hydrolase family protein</fullName>
    </submittedName>
</protein>
<feature type="domain" description="SGNH hydrolase-type esterase" evidence="2">
    <location>
        <begin position="40"/>
        <end position="285"/>
    </location>
</feature>
<proteinExistence type="predicted"/>
<dbReference type="EMBL" id="JAERRC010000022">
    <property type="protein sequence ID" value="MBL0705758.1"/>
    <property type="molecule type" value="Genomic_DNA"/>
</dbReference>
<dbReference type="GO" id="GO:0016787">
    <property type="term" value="F:hydrolase activity"/>
    <property type="evidence" value="ECO:0007669"/>
    <property type="project" value="UniProtKB-KW"/>
</dbReference>
<dbReference type="InterPro" id="IPR037460">
    <property type="entry name" value="SEST-like"/>
</dbReference>
<dbReference type="Gene3D" id="3.40.50.1110">
    <property type="entry name" value="SGNH hydrolase"/>
    <property type="match status" value="1"/>
</dbReference>
<dbReference type="InterPro" id="IPR036514">
    <property type="entry name" value="SGNH_hydro_sf"/>
</dbReference>
<dbReference type="SUPFAM" id="SSF52266">
    <property type="entry name" value="SGNH hydrolase"/>
    <property type="match status" value="1"/>
</dbReference>
<keyword evidence="4" id="KW-1185">Reference proteome</keyword>
<gene>
    <name evidence="3" type="ORF">JJE72_09585</name>
</gene>
<organism evidence="3 4">
    <name type="scientific">Sinomonas cellulolyticus</name>
    <dbReference type="NCBI Taxonomy" id="2801916"/>
    <lineage>
        <taxon>Bacteria</taxon>
        <taxon>Bacillati</taxon>
        <taxon>Actinomycetota</taxon>
        <taxon>Actinomycetes</taxon>
        <taxon>Micrococcales</taxon>
        <taxon>Micrococcaceae</taxon>
        <taxon>Sinomonas</taxon>
    </lineage>
</organism>
<keyword evidence="3" id="KW-0378">Hydrolase</keyword>
<evidence type="ECO:0000256" key="1">
    <source>
        <dbReference type="SAM" id="SignalP"/>
    </source>
</evidence>
<name>A0ABS1K2Q0_9MICC</name>
<evidence type="ECO:0000313" key="3">
    <source>
        <dbReference type="EMBL" id="MBL0705758.1"/>
    </source>
</evidence>
<dbReference type="Pfam" id="PF13472">
    <property type="entry name" value="Lipase_GDSL_2"/>
    <property type="match status" value="1"/>
</dbReference>
<evidence type="ECO:0000313" key="4">
    <source>
        <dbReference type="Proteomes" id="UP000639051"/>
    </source>
</evidence>
<dbReference type="Proteomes" id="UP000639051">
    <property type="component" value="Unassembled WGS sequence"/>
</dbReference>
<dbReference type="InterPro" id="IPR013830">
    <property type="entry name" value="SGNH_hydro"/>
</dbReference>
<keyword evidence="1" id="KW-0732">Signal</keyword>
<dbReference type="CDD" id="cd01823">
    <property type="entry name" value="SEST_like"/>
    <property type="match status" value="1"/>
</dbReference>
<dbReference type="PANTHER" id="PTHR37981">
    <property type="entry name" value="LIPASE 2"/>
    <property type="match status" value="1"/>
</dbReference>
<reference evidence="3 4" key="1">
    <citation type="submission" date="2021-01" db="EMBL/GenBank/DDBJ databases">
        <title>Genome public.</title>
        <authorList>
            <person name="Liu C."/>
            <person name="Sun Q."/>
        </authorList>
    </citation>
    <scope>NUCLEOTIDE SEQUENCE [LARGE SCALE GENOMIC DNA]</scope>
    <source>
        <strain evidence="3 4">JC656</strain>
    </source>
</reference>
<accession>A0ABS1K2Q0</accession>
<dbReference type="RefSeq" id="WP_189694049.1">
    <property type="nucleotide sequence ID" value="NZ_BNCM01000007.1"/>
</dbReference>
<dbReference type="PANTHER" id="PTHR37981:SF1">
    <property type="entry name" value="SGNH HYDROLASE-TYPE ESTERASE DOMAIN-CONTAINING PROTEIN"/>
    <property type="match status" value="1"/>
</dbReference>
<comment type="caution">
    <text evidence="3">The sequence shown here is derived from an EMBL/GenBank/DDBJ whole genome shotgun (WGS) entry which is preliminary data.</text>
</comment>
<feature type="signal peptide" evidence="1">
    <location>
        <begin position="1"/>
        <end position="29"/>
    </location>
</feature>
<sequence length="305" mass="31303">MSRLVSRAAASFAAAAALIVASTAAPAVAAPPTPLNYVNFGDSYSAGWGASPLTSSENPYLPVPTCRIGGRPDQVSQFSRPKSVTLQGDYACAGATIGEPTDPKIPVPTIAQQIGKAALDGALNTHTDLVTLTAGGNDVGFAAFVGTCIEDHTPDASQCQAFAKQGAAAADALAVQQTVSLIHAYAPHARVAWLGYPRIFALAGEPTTVLPGGGILSPAAAAVFDAGVDTLNAVLATKAAEAHVTFVDVTAQFTGHEIGSSDSWFNFVPAGPLSRFNLHPTARGYLSGYYPVMVSQLKPAQLVRN</sequence>